<feature type="chain" id="PRO_5035932549" description="VWFA domain-containing protein" evidence="1">
    <location>
        <begin position="19"/>
        <end position="207"/>
    </location>
</feature>
<sequence length="207" mass="22541">MSTVRLLLLGLMATFSVAVKCRDNYKYNVYLLFDSSYNTSRTDWNRMKAFTSKLISTVDVGPNKGHIGLGQFSQDLEPIFDLSVYISKTTILQEITGLRQLAPQRATGQALATVRQLGYLTNSLHGSQADAATVLVLFLGGPSDNQTLAIREATHLRKEGVQIFVVTYPVNLPEAAAIAGSAARVILLTPLGIIDNLLLTLLNLLCT</sequence>
<dbReference type="PANTHER" id="PTHR24020:SF84">
    <property type="entry name" value="VWFA DOMAIN-CONTAINING PROTEIN"/>
    <property type="match status" value="1"/>
</dbReference>
<organism evidence="3 4">
    <name type="scientific">Candidula unifasciata</name>
    <dbReference type="NCBI Taxonomy" id="100452"/>
    <lineage>
        <taxon>Eukaryota</taxon>
        <taxon>Metazoa</taxon>
        <taxon>Spiralia</taxon>
        <taxon>Lophotrochozoa</taxon>
        <taxon>Mollusca</taxon>
        <taxon>Gastropoda</taxon>
        <taxon>Heterobranchia</taxon>
        <taxon>Euthyneura</taxon>
        <taxon>Panpulmonata</taxon>
        <taxon>Eupulmonata</taxon>
        <taxon>Stylommatophora</taxon>
        <taxon>Helicina</taxon>
        <taxon>Helicoidea</taxon>
        <taxon>Geomitridae</taxon>
        <taxon>Candidula</taxon>
    </lineage>
</organism>
<dbReference type="OrthoDB" id="6132182at2759"/>
<dbReference type="Proteomes" id="UP000678393">
    <property type="component" value="Unassembled WGS sequence"/>
</dbReference>
<evidence type="ECO:0000313" key="3">
    <source>
        <dbReference type="EMBL" id="CAG5131615.1"/>
    </source>
</evidence>
<dbReference type="PROSITE" id="PS50234">
    <property type="entry name" value="VWFA"/>
    <property type="match status" value="1"/>
</dbReference>
<keyword evidence="1" id="KW-0732">Signal</keyword>
<dbReference type="Gene3D" id="3.40.50.410">
    <property type="entry name" value="von Willebrand factor, type A domain"/>
    <property type="match status" value="1"/>
</dbReference>
<comment type="caution">
    <text evidence="3">The sequence shown here is derived from an EMBL/GenBank/DDBJ whole genome shotgun (WGS) entry which is preliminary data.</text>
</comment>
<feature type="signal peptide" evidence="1">
    <location>
        <begin position="1"/>
        <end position="18"/>
    </location>
</feature>
<dbReference type="SMART" id="SM00327">
    <property type="entry name" value="VWA"/>
    <property type="match status" value="1"/>
</dbReference>
<feature type="non-terminal residue" evidence="3">
    <location>
        <position position="207"/>
    </location>
</feature>
<proteinExistence type="predicted"/>
<protein>
    <recommendedName>
        <fullName evidence="2">VWFA domain-containing protein</fullName>
    </recommendedName>
</protein>
<accession>A0A8S3ZVJ1</accession>
<dbReference type="PANTHER" id="PTHR24020">
    <property type="entry name" value="COLLAGEN ALPHA"/>
    <property type="match status" value="1"/>
</dbReference>
<dbReference type="InterPro" id="IPR002035">
    <property type="entry name" value="VWF_A"/>
</dbReference>
<evidence type="ECO:0000313" key="4">
    <source>
        <dbReference type="Proteomes" id="UP000678393"/>
    </source>
</evidence>
<evidence type="ECO:0000259" key="2">
    <source>
        <dbReference type="PROSITE" id="PS50234"/>
    </source>
</evidence>
<name>A0A8S3ZVJ1_9EUPU</name>
<dbReference type="Pfam" id="PF00092">
    <property type="entry name" value="VWA"/>
    <property type="match status" value="1"/>
</dbReference>
<feature type="domain" description="VWFA" evidence="2">
    <location>
        <begin position="28"/>
        <end position="202"/>
    </location>
</feature>
<dbReference type="EMBL" id="CAJHNH020004779">
    <property type="protein sequence ID" value="CAG5131615.1"/>
    <property type="molecule type" value="Genomic_DNA"/>
</dbReference>
<dbReference type="SUPFAM" id="SSF53300">
    <property type="entry name" value="vWA-like"/>
    <property type="match status" value="1"/>
</dbReference>
<dbReference type="InterPro" id="IPR050525">
    <property type="entry name" value="ECM_Assembly_Org"/>
</dbReference>
<dbReference type="AlphaFoldDB" id="A0A8S3ZVJ1"/>
<gene>
    <name evidence="3" type="ORF">CUNI_LOCUS17173</name>
</gene>
<keyword evidence="4" id="KW-1185">Reference proteome</keyword>
<evidence type="ECO:0000256" key="1">
    <source>
        <dbReference type="SAM" id="SignalP"/>
    </source>
</evidence>
<dbReference type="CDD" id="cd01450">
    <property type="entry name" value="vWFA_subfamily_ECM"/>
    <property type="match status" value="1"/>
</dbReference>
<dbReference type="InterPro" id="IPR036465">
    <property type="entry name" value="vWFA_dom_sf"/>
</dbReference>
<reference evidence="3" key="1">
    <citation type="submission" date="2021-04" db="EMBL/GenBank/DDBJ databases">
        <authorList>
            <consortium name="Molecular Ecology Group"/>
        </authorList>
    </citation>
    <scope>NUCLEOTIDE SEQUENCE</scope>
</reference>